<keyword evidence="1" id="KW-0732">Signal</keyword>
<dbReference type="OrthoDB" id="3724984at2759"/>
<evidence type="ECO:0000256" key="1">
    <source>
        <dbReference type="SAM" id="SignalP"/>
    </source>
</evidence>
<organism evidence="2 3">
    <name type="scientific">Zopfia rhizophila CBS 207.26</name>
    <dbReference type="NCBI Taxonomy" id="1314779"/>
    <lineage>
        <taxon>Eukaryota</taxon>
        <taxon>Fungi</taxon>
        <taxon>Dikarya</taxon>
        <taxon>Ascomycota</taxon>
        <taxon>Pezizomycotina</taxon>
        <taxon>Dothideomycetes</taxon>
        <taxon>Dothideomycetes incertae sedis</taxon>
        <taxon>Zopfiaceae</taxon>
        <taxon>Zopfia</taxon>
    </lineage>
</organism>
<protein>
    <submittedName>
        <fullName evidence="2">Uncharacterized protein</fullName>
    </submittedName>
</protein>
<accession>A0A6A6DS71</accession>
<keyword evidence="3" id="KW-1185">Reference proteome</keyword>
<dbReference type="Proteomes" id="UP000800200">
    <property type="component" value="Unassembled WGS sequence"/>
</dbReference>
<dbReference type="AlphaFoldDB" id="A0A6A6DS71"/>
<sequence length="61" mass="6803">MKFLLALAALVPLIVAYLPDPYPAPCGRSTPSGRCTTKEKCYKLGGFYVQRDCTFCFRLPN</sequence>
<evidence type="ECO:0000313" key="3">
    <source>
        <dbReference type="Proteomes" id="UP000800200"/>
    </source>
</evidence>
<evidence type="ECO:0000313" key="2">
    <source>
        <dbReference type="EMBL" id="KAF2182444.1"/>
    </source>
</evidence>
<reference evidence="2" key="1">
    <citation type="journal article" date="2020" name="Stud. Mycol.">
        <title>101 Dothideomycetes genomes: a test case for predicting lifestyles and emergence of pathogens.</title>
        <authorList>
            <person name="Haridas S."/>
            <person name="Albert R."/>
            <person name="Binder M."/>
            <person name="Bloem J."/>
            <person name="Labutti K."/>
            <person name="Salamov A."/>
            <person name="Andreopoulos B."/>
            <person name="Baker S."/>
            <person name="Barry K."/>
            <person name="Bills G."/>
            <person name="Bluhm B."/>
            <person name="Cannon C."/>
            <person name="Castanera R."/>
            <person name="Culley D."/>
            <person name="Daum C."/>
            <person name="Ezra D."/>
            <person name="Gonzalez J."/>
            <person name="Henrissat B."/>
            <person name="Kuo A."/>
            <person name="Liang C."/>
            <person name="Lipzen A."/>
            <person name="Lutzoni F."/>
            <person name="Magnuson J."/>
            <person name="Mondo S."/>
            <person name="Nolan M."/>
            <person name="Ohm R."/>
            <person name="Pangilinan J."/>
            <person name="Park H.-J."/>
            <person name="Ramirez L."/>
            <person name="Alfaro M."/>
            <person name="Sun H."/>
            <person name="Tritt A."/>
            <person name="Yoshinaga Y."/>
            <person name="Zwiers L.-H."/>
            <person name="Turgeon B."/>
            <person name="Goodwin S."/>
            <person name="Spatafora J."/>
            <person name="Crous P."/>
            <person name="Grigoriev I."/>
        </authorList>
    </citation>
    <scope>NUCLEOTIDE SEQUENCE</scope>
    <source>
        <strain evidence="2">CBS 207.26</strain>
    </source>
</reference>
<feature type="signal peptide" evidence="1">
    <location>
        <begin position="1"/>
        <end position="16"/>
    </location>
</feature>
<name>A0A6A6DS71_9PEZI</name>
<proteinExistence type="predicted"/>
<feature type="chain" id="PRO_5025565978" evidence="1">
    <location>
        <begin position="17"/>
        <end position="61"/>
    </location>
</feature>
<dbReference type="EMBL" id="ML994648">
    <property type="protein sequence ID" value="KAF2182444.1"/>
    <property type="molecule type" value="Genomic_DNA"/>
</dbReference>
<gene>
    <name evidence="2" type="ORF">K469DRAFT_712027</name>
</gene>